<dbReference type="Proteomes" id="UP000622890">
    <property type="component" value="Unassembled WGS sequence"/>
</dbReference>
<dbReference type="RefSeq" id="WP_200592079.1">
    <property type="nucleotide sequence ID" value="NZ_JAEPBG010000004.1"/>
</dbReference>
<reference evidence="2" key="1">
    <citation type="submission" date="2021-01" db="EMBL/GenBank/DDBJ databases">
        <title>Genome sequence of strain Noviherbaspirillum sp. DKR-6.</title>
        <authorList>
            <person name="Chaudhary D.K."/>
        </authorList>
    </citation>
    <scope>NUCLEOTIDE SEQUENCE</scope>
    <source>
        <strain evidence="2">DKR-6</strain>
    </source>
</reference>
<sequence>MRQRDRKKMVDRQSLASIHIGRFIDELSQALEDAYRKSLEEENDAAGDTTAQAKDTEVAS</sequence>
<accession>A0A934STS6</accession>
<protein>
    <submittedName>
        <fullName evidence="2">Uncharacterized protein</fullName>
    </submittedName>
</protein>
<evidence type="ECO:0000256" key="1">
    <source>
        <dbReference type="SAM" id="MobiDB-lite"/>
    </source>
</evidence>
<gene>
    <name evidence="2" type="ORF">JJB74_11840</name>
</gene>
<keyword evidence="3" id="KW-1185">Reference proteome</keyword>
<dbReference type="AlphaFoldDB" id="A0A934STS6"/>
<comment type="caution">
    <text evidence="2">The sequence shown here is derived from an EMBL/GenBank/DDBJ whole genome shotgun (WGS) entry which is preliminary data.</text>
</comment>
<evidence type="ECO:0000313" key="3">
    <source>
        <dbReference type="Proteomes" id="UP000622890"/>
    </source>
</evidence>
<organism evidence="2 3">
    <name type="scientific">Noviherbaspirillum pedocola</name>
    <dbReference type="NCBI Taxonomy" id="2801341"/>
    <lineage>
        <taxon>Bacteria</taxon>
        <taxon>Pseudomonadati</taxon>
        <taxon>Pseudomonadota</taxon>
        <taxon>Betaproteobacteria</taxon>
        <taxon>Burkholderiales</taxon>
        <taxon>Oxalobacteraceae</taxon>
        <taxon>Noviherbaspirillum</taxon>
    </lineage>
</organism>
<dbReference type="EMBL" id="JAEPBG010000004">
    <property type="protein sequence ID" value="MBK4735305.1"/>
    <property type="molecule type" value="Genomic_DNA"/>
</dbReference>
<proteinExistence type="predicted"/>
<feature type="region of interest" description="Disordered" evidence="1">
    <location>
        <begin position="38"/>
        <end position="60"/>
    </location>
</feature>
<name>A0A934STS6_9BURK</name>
<evidence type="ECO:0000313" key="2">
    <source>
        <dbReference type="EMBL" id="MBK4735305.1"/>
    </source>
</evidence>